<accession>A0A815H6R0</accession>
<feature type="transmembrane region" description="Helical" evidence="6">
    <location>
        <begin position="489"/>
        <end position="505"/>
    </location>
</feature>
<keyword evidence="4 6" id="KW-1133">Transmembrane helix</keyword>
<evidence type="ECO:0000313" key="11">
    <source>
        <dbReference type="Proteomes" id="UP000663855"/>
    </source>
</evidence>
<feature type="transmembrane region" description="Helical" evidence="6">
    <location>
        <begin position="115"/>
        <end position="136"/>
    </location>
</feature>
<evidence type="ECO:0000256" key="1">
    <source>
        <dbReference type="ARBA" id="ARBA00004651"/>
    </source>
</evidence>
<keyword evidence="5 6" id="KW-0472">Membrane</keyword>
<feature type="transmembrane region" description="Helical" evidence="6">
    <location>
        <begin position="463"/>
        <end position="482"/>
    </location>
</feature>
<keyword evidence="3 6" id="KW-0812">Transmembrane</keyword>
<dbReference type="EMBL" id="CAJOBH010001765">
    <property type="protein sequence ID" value="CAF3872424.1"/>
    <property type="molecule type" value="Genomic_DNA"/>
</dbReference>
<dbReference type="EMBL" id="CAJNOW010001637">
    <property type="protein sequence ID" value="CAF1323629.1"/>
    <property type="molecule type" value="Genomic_DNA"/>
</dbReference>
<sequence>MTIFTISQTTRHFYLNYHHSGSNSLWIHSEFMRNLQFGLREVICFLSISFLAYGTRLADNLSLEYFLPIISILCLQETFGSTLSYSYQITLTITPLAIFLFVVQKLGLDYHGHFVSEFVMLLFTSFCISYGCTQIQTKKLSLLYNALYFASHVYRRADTLILSFELLGIYILGMSMASLISFTIFPIFATFDIENRFNYSLLKLQQMHTLLIRGFLCHDKTSAHMFLTRASMLENLVNKALDPIQSRIDEARFEPTEYLKRRFNRKRRAIIDLTLHEQQNLITSLMVHVCSLQLMVKHCVFNDYHKDFTYELESSLLHLGSCQSTFISSLTASSSVSQDEFTRQTINIEEAFRSIRSAYVLARLQQIEHVLESAATIQYADHISHEFFLFELGAIVQILTNGMRRKILKNNCPKIHESKTFDAKVIFRLDWPRLSSALKSTIIIGVGAIFVLETHLAKAFENGQWILFTLCVTLSDTVGGAFTTMKMRLLGTLLGSIWAYVTYLVVRDNVYQTIGMLAPWIFIFGYLKLLPNWGYTATVAAFTPVLITLGRLPFGNQRPLPVSNFVLTRIEESFIGITIAAVLTLLIFPIFAIDSLKDNIENTLTMCRESIISIHSVYDNLFHRDQGNQSCVHIGLEEKEPQSCTNDQRNLFHRLTNLQRTLIEHAALEPVLWCINNGFSTKLYNMLAQQQINTYRMLHSIDGALMRSNEHSKIIRNLQINAARGNFLPNFRAELTDLCKQLISCFHVWISYFNLSQTNSYQLFRQCNASRRTIIENDFKRHEQCLIELHQSVNRLEARYQEGLNRLVQYYLDCLLEGELCSAFVPYANNNEADLIFIAYHAMHYSITQLAQSALTLGQTVHTIFELETTPLYRSF</sequence>
<dbReference type="EMBL" id="CAJNOV010009090">
    <property type="protein sequence ID" value="CAF1350308.1"/>
    <property type="molecule type" value="Genomic_DNA"/>
</dbReference>
<evidence type="ECO:0000256" key="5">
    <source>
        <dbReference type="ARBA" id="ARBA00023136"/>
    </source>
</evidence>
<dbReference type="InterPro" id="IPR049453">
    <property type="entry name" value="Memb_transporter_dom"/>
</dbReference>
<keyword evidence="2" id="KW-1003">Cell membrane</keyword>
<dbReference type="Proteomes" id="UP000663834">
    <property type="component" value="Unassembled WGS sequence"/>
</dbReference>
<evidence type="ECO:0000313" key="8">
    <source>
        <dbReference type="EMBL" id="CAF1323629.1"/>
    </source>
</evidence>
<evidence type="ECO:0000256" key="2">
    <source>
        <dbReference type="ARBA" id="ARBA00022475"/>
    </source>
</evidence>
<feature type="transmembrane region" description="Helical" evidence="6">
    <location>
        <begin position="511"/>
        <end position="527"/>
    </location>
</feature>
<dbReference type="Proteomes" id="UP000663855">
    <property type="component" value="Unassembled WGS sequence"/>
</dbReference>
<dbReference type="OrthoDB" id="68611at2759"/>
<feature type="transmembrane region" description="Helical" evidence="6">
    <location>
        <begin position="85"/>
        <end position="103"/>
    </location>
</feature>
<evidence type="ECO:0000256" key="6">
    <source>
        <dbReference type="SAM" id="Phobius"/>
    </source>
</evidence>
<feature type="transmembrane region" description="Helical" evidence="6">
    <location>
        <begin position="167"/>
        <end position="191"/>
    </location>
</feature>
<reference evidence="9" key="1">
    <citation type="submission" date="2021-02" db="EMBL/GenBank/DDBJ databases">
        <authorList>
            <person name="Nowell W R."/>
        </authorList>
    </citation>
    <scope>NUCLEOTIDE SEQUENCE</scope>
</reference>
<organism evidence="9 11">
    <name type="scientific">Rotaria magnacalcarata</name>
    <dbReference type="NCBI Taxonomy" id="392030"/>
    <lineage>
        <taxon>Eukaryota</taxon>
        <taxon>Metazoa</taxon>
        <taxon>Spiralia</taxon>
        <taxon>Gnathifera</taxon>
        <taxon>Rotifera</taxon>
        <taxon>Eurotatoria</taxon>
        <taxon>Bdelloidea</taxon>
        <taxon>Philodinida</taxon>
        <taxon>Philodinidae</taxon>
        <taxon>Rotaria</taxon>
    </lineage>
</organism>
<comment type="caution">
    <text evidence="9">The sequence shown here is derived from an EMBL/GenBank/DDBJ whole genome shotgun (WGS) entry which is preliminary data.</text>
</comment>
<evidence type="ECO:0000313" key="10">
    <source>
        <dbReference type="EMBL" id="CAF3872424.1"/>
    </source>
</evidence>
<feature type="transmembrane region" description="Helical" evidence="6">
    <location>
        <begin position="574"/>
        <end position="593"/>
    </location>
</feature>
<evidence type="ECO:0000259" key="7">
    <source>
        <dbReference type="Pfam" id="PF13515"/>
    </source>
</evidence>
<dbReference type="Proteomes" id="UP000681967">
    <property type="component" value="Unassembled WGS sequence"/>
</dbReference>
<feature type="transmembrane region" description="Helical" evidence="6">
    <location>
        <begin position="437"/>
        <end position="457"/>
    </location>
</feature>
<feature type="domain" description="Integral membrane bound transporter" evidence="7">
    <location>
        <begin position="460"/>
        <end position="582"/>
    </location>
</feature>
<evidence type="ECO:0000256" key="3">
    <source>
        <dbReference type="ARBA" id="ARBA00022692"/>
    </source>
</evidence>
<dbReference type="AlphaFoldDB" id="A0A815H6R0"/>
<name>A0A815H6R0_9BILA</name>
<gene>
    <name evidence="10" type="ORF">BYL167_LOCUS6992</name>
    <name evidence="9" type="ORF">CJN711_LOCUS19389</name>
    <name evidence="8" type="ORF">KQP761_LOCUS5872</name>
</gene>
<dbReference type="PANTHER" id="PTHR30509">
    <property type="entry name" value="P-HYDROXYBENZOIC ACID EFFLUX PUMP SUBUNIT-RELATED"/>
    <property type="match status" value="1"/>
</dbReference>
<feature type="transmembrane region" description="Helical" evidence="6">
    <location>
        <begin position="534"/>
        <end position="554"/>
    </location>
</feature>
<dbReference type="Pfam" id="PF13515">
    <property type="entry name" value="FUSC_2"/>
    <property type="match status" value="1"/>
</dbReference>
<protein>
    <recommendedName>
        <fullName evidence="7">Integral membrane bound transporter domain-containing protein</fullName>
    </recommendedName>
</protein>
<dbReference type="PANTHER" id="PTHR30509:SF9">
    <property type="entry name" value="MULTIDRUG RESISTANCE PROTEIN MDTO"/>
    <property type="match status" value="1"/>
</dbReference>
<dbReference type="GO" id="GO:0005886">
    <property type="term" value="C:plasma membrane"/>
    <property type="evidence" value="ECO:0007669"/>
    <property type="project" value="UniProtKB-SubCell"/>
</dbReference>
<evidence type="ECO:0000256" key="4">
    <source>
        <dbReference type="ARBA" id="ARBA00022989"/>
    </source>
</evidence>
<comment type="subcellular location">
    <subcellularLocation>
        <location evidence="1">Cell membrane</location>
        <topology evidence="1">Multi-pass membrane protein</topology>
    </subcellularLocation>
</comment>
<proteinExistence type="predicted"/>
<evidence type="ECO:0000313" key="9">
    <source>
        <dbReference type="EMBL" id="CAF1350308.1"/>
    </source>
</evidence>